<evidence type="ECO:0000313" key="6">
    <source>
        <dbReference type="Proteomes" id="UP000002051"/>
    </source>
</evidence>
<dbReference type="EMBL" id="AC166313">
    <property type="protein sequence ID" value="ABN08926.1"/>
    <property type="molecule type" value="Genomic_DNA"/>
</dbReference>
<evidence type="ECO:0000313" key="5">
    <source>
        <dbReference type="EnsemblPlants" id="AES77405"/>
    </source>
</evidence>
<feature type="region of interest" description="Disordered" evidence="1">
    <location>
        <begin position="48"/>
        <end position="84"/>
    </location>
</feature>
<reference evidence="4 6" key="3">
    <citation type="journal article" date="2011" name="Nature">
        <title>The Medicago genome provides insight into the evolution of rhizobial symbioses.</title>
        <authorList>
            <person name="Young N.D."/>
            <person name="Debelle F."/>
            <person name="Oldroyd G.E."/>
            <person name="Geurts R."/>
            <person name="Cannon S.B."/>
            <person name="Udvardi M.K."/>
            <person name="Benedito V.A."/>
            <person name="Mayer K.F."/>
            <person name="Gouzy J."/>
            <person name="Schoof H."/>
            <person name="Van de Peer Y."/>
            <person name="Proost S."/>
            <person name="Cook D.R."/>
            <person name="Meyers B.C."/>
            <person name="Spannagl M."/>
            <person name="Cheung F."/>
            <person name="De Mita S."/>
            <person name="Krishnakumar V."/>
            <person name="Gundlach H."/>
            <person name="Zhou S."/>
            <person name="Mudge J."/>
            <person name="Bharti A.K."/>
            <person name="Murray J.D."/>
            <person name="Naoumkina M.A."/>
            <person name="Rosen B."/>
            <person name="Silverstein K.A."/>
            <person name="Tang H."/>
            <person name="Rombauts S."/>
            <person name="Zhao P.X."/>
            <person name="Zhou P."/>
            <person name="Barbe V."/>
            <person name="Bardou P."/>
            <person name="Bechner M."/>
            <person name="Bellec A."/>
            <person name="Berger A."/>
            <person name="Berges H."/>
            <person name="Bidwell S."/>
            <person name="Bisseling T."/>
            <person name="Choisne N."/>
            <person name="Couloux A."/>
            <person name="Denny R."/>
            <person name="Deshpande S."/>
            <person name="Dai X."/>
            <person name="Doyle J.J."/>
            <person name="Dudez A.M."/>
            <person name="Farmer A.D."/>
            <person name="Fouteau S."/>
            <person name="Franken C."/>
            <person name="Gibelin C."/>
            <person name="Gish J."/>
            <person name="Goldstein S."/>
            <person name="Gonzalez A.J."/>
            <person name="Green P.J."/>
            <person name="Hallab A."/>
            <person name="Hartog M."/>
            <person name="Hua A."/>
            <person name="Humphray S.J."/>
            <person name="Jeong D.H."/>
            <person name="Jing Y."/>
            <person name="Jocker A."/>
            <person name="Kenton S.M."/>
            <person name="Kim D.J."/>
            <person name="Klee K."/>
            <person name="Lai H."/>
            <person name="Lang C."/>
            <person name="Lin S."/>
            <person name="Macmil S.L."/>
            <person name="Magdelenat G."/>
            <person name="Matthews L."/>
            <person name="McCorrison J."/>
            <person name="Monaghan E.L."/>
            <person name="Mun J.H."/>
            <person name="Najar F.Z."/>
            <person name="Nicholson C."/>
            <person name="Noirot C."/>
            <person name="O'Bleness M."/>
            <person name="Paule C.R."/>
            <person name="Poulain J."/>
            <person name="Prion F."/>
            <person name="Qin B."/>
            <person name="Qu C."/>
            <person name="Retzel E.F."/>
            <person name="Riddle C."/>
            <person name="Sallet E."/>
            <person name="Samain S."/>
            <person name="Samson N."/>
            <person name="Sanders I."/>
            <person name="Saurat O."/>
            <person name="Scarpelli C."/>
            <person name="Schiex T."/>
            <person name="Segurens B."/>
            <person name="Severin A.J."/>
            <person name="Sherrier D.J."/>
            <person name="Shi R."/>
            <person name="Sims S."/>
            <person name="Singer S.R."/>
            <person name="Sinharoy S."/>
            <person name="Sterck L."/>
            <person name="Viollet A."/>
            <person name="Wang B.B."/>
            <person name="Wang K."/>
            <person name="Wang M."/>
            <person name="Wang X."/>
            <person name="Warfsmann J."/>
            <person name="Weissenbach J."/>
            <person name="White D.D."/>
            <person name="White J.D."/>
            <person name="Wiley G.B."/>
            <person name="Wincker P."/>
            <person name="Xing Y."/>
            <person name="Yang L."/>
            <person name="Yao Z."/>
            <person name="Ying F."/>
            <person name="Zhai J."/>
            <person name="Zhou L."/>
            <person name="Zuber A."/>
            <person name="Denarie J."/>
            <person name="Dixon R.A."/>
            <person name="May G.D."/>
            <person name="Schwartz D.C."/>
            <person name="Rogers J."/>
            <person name="Quetier F."/>
            <person name="Town C.D."/>
            <person name="Roe B.A."/>
        </authorList>
    </citation>
    <scope>NUCLEOTIDE SEQUENCE [LARGE SCALE GENOMIC DNA]</scope>
    <source>
        <strain evidence="4">A17</strain>
        <strain evidence="5 6">cv. Jemalong A17</strain>
    </source>
</reference>
<protein>
    <submittedName>
        <fullName evidence="2 5">Uncharacterized protein</fullName>
    </submittedName>
</protein>
<proteinExistence type="predicted"/>
<name>Q2HVT3_MEDTR</name>
<keyword evidence="6" id="KW-1185">Reference proteome</keyword>
<dbReference type="EnsemblPlants" id="AES77405">
    <property type="protein sequence ID" value="AES77405"/>
    <property type="gene ID" value="MTR_7g010220"/>
</dbReference>
<organism evidence="2">
    <name type="scientific">Medicago truncatula</name>
    <name type="common">Barrel medic</name>
    <name type="synonym">Medicago tribuloides</name>
    <dbReference type="NCBI Taxonomy" id="3880"/>
    <lineage>
        <taxon>Eukaryota</taxon>
        <taxon>Viridiplantae</taxon>
        <taxon>Streptophyta</taxon>
        <taxon>Embryophyta</taxon>
        <taxon>Tracheophyta</taxon>
        <taxon>Spermatophyta</taxon>
        <taxon>Magnoliopsida</taxon>
        <taxon>eudicotyledons</taxon>
        <taxon>Gunneridae</taxon>
        <taxon>Pentapetalae</taxon>
        <taxon>rosids</taxon>
        <taxon>fabids</taxon>
        <taxon>Fabales</taxon>
        <taxon>Fabaceae</taxon>
        <taxon>Papilionoideae</taxon>
        <taxon>50 kb inversion clade</taxon>
        <taxon>NPAAA clade</taxon>
        <taxon>Hologalegina</taxon>
        <taxon>IRL clade</taxon>
        <taxon>Trifolieae</taxon>
        <taxon>Medicago</taxon>
    </lineage>
</organism>
<dbReference type="AlphaFoldDB" id="Q2HVT3"/>
<reference evidence="4 6" key="4">
    <citation type="journal article" date="2014" name="BMC Genomics">
        <title>An improved genome release (version Mt4.0) for the model legume Medicago truncatula.</title>
        <authorList>
            <person name="Tang H."/>
            <person name="Krishnakumar V."/>
            <person name="Bidwell S."/>
            <person name="Rosen B."/>
            <person name="Chan A."/>
            <person name="Zhou S."/>
            <person name="Gentzbittel L."/>
            <person name="Childs K.L."/>
            <person name="Yandell M."/>
            <person name="Gundlach H."/>
            <person name="Mayer K.F."/>
            <person name="Schwartz D.C."/>
            <person name="Town C.D."/>
        </authorList>
    </citation>
    <scope>GENOME REANNOTATION</scope>
    <source>
        <strain evidence="5 6">cv. Jemalong A17</strain>
    </source>
</reference>
<evidence type="ECO:0000313" key="2">
    <source>
        <dbReference type="EMBL" id="ABD32204.2"/>
    </source>
</evidence>
<dbReference type="PaxDb" id="3880-AES77405"/>
<dbReference type="EMBL" id="CM001223">
    <property type="protein sequence ID" value="AES77405.1"/>
    <property type="molecule type" value="Genomic_DNA"/>
</dbReference>
<reference evidence="2" key="1">
    <citation type="submission" date="2005-04" db="EMBL/GenBank/DDBJ databases">
        <authorList>
            <person name="Town C.D."/>
        </authorList>
    </citation>
    <scope>NUCLEOTIDE SEQUENCE</scope>
</reference>
<reference evidence="2" key="2">
    <citation type="submission" date="2007-03" db="EMBL/GenBank/DDBJ databases">
        <authorList>
            <consortium name="The International Medicago Genome Annotation Group"/>
        </authorList>
    </citation>
    <scope>NUCLEOTIDE SEQUENCE</scope>
</reference>
<accession>Q2HVT3</accession>
<dbReference type="Proteomes" id="UP000002051">
    <property type="component" value="Unassembled WGS sequence"/>
</dbReference>
<sequence>MASGTLSFRCVSVPLEAVRSRSLSCLVHRRPLPALVSLGCYNISLKTLRHQPNPHDDPTPTPPSSLTRVLIPLVEESRERRERQ</sequence>
<evidence type="ECO:0000313" key="3">
    <source>
        <dbReference type="EMBL" id="ABN08926.1"/>
    </source>
</evidence>
<evidence type="ECO:0000313" key="4">
    <source>
        <dbReference type="EMBL" id="AES77405.1"/>
    </source>
</evidence>
<dbReference type="EMBL" id="AC148762">
    <property type="protein sequence ID" value="ABD32204.2"/>
    <property type="molecule type" value="Genomic_DNA"/>
</dbReference>
<reference evidence="5" key="5">
    <citation type="submission" date="2015-04" db="UniProtKB">
        <authorList>
            <consortium name="EnsemblPlants"/>
        </authorList>
    </citation>
    <scope>IDENTIFICATION</scope>
    <source>
        <strain evidence="5">cv. Jemalong A17</strain>
    </source>
</reference>
<dbReference type="HOGENOM" id="CLU_2530930_0_0_1"/>
<gene>
    <name evidence="4" type="ordered locus">MTR_7g010220</name>
    <name evidence="2" type="ORF">MtrDRAFT_AC148762g32v2</name>
    <name evidence="3" type="ORF">MtrDRAFT_AC166313g10v2</name>
</gene>
<evidence type="ECO:0000256" key="1">
    <source>
        <dbReference type="SAM" id="MobiDB-lite"/>
    </source>
</evidence>
<feature type="compositionally biased region" description="Basic and acidic residues" evidence="1">
    <location>
        <begin position="75"/>
        <end position="84"/>
    </location>
</feature>